<evidence type="ECO:0008006" key="5">
    <source>
        <dbReference type="Google" id="ProtNLM"/>
    </source>
</evidence>
<organism evidence="3 4">
    <name type="scientific">Paenibacillus stellifer</name>
    <dbReference type="NCBI Taxonomy" id="169760"/>
    <lineage>
        <taxon>Bacteria</taxon>
        <taxon>Bacillati</taxon>
        <taxon>Bacillota</taxon>
        <taxon>Bacilli</taxon>
        <taxon>Bacillales</taxon>
        <taxon>Paenibacillaceae</taxon>
        <taxon>Paenibacillus</taxon>
    </lineage>
</organism>
<keyword evidence="2" id="KW-0472">Membrane</keyword>
<dbReference type="OrthoDB" id="1674541at2"/>
<dbReference type="SUPFAM" id="SSF103473">
    <property type="entry name" value="MFS general substrate transporter"/>
    <property type="match status" value="1"/>
</dbReference>
<comment type="subcellular location">
    <subcellularLocation>
        <location evidence="1">Cell membrane</location>
        <topology evidence="1">Multi-pass membrane protein</topology>
    </subcellularLocation>
</comment>
<name>A0A089N280_9BACL</name>
<feature type="transmembrane region" description="Helical" evidence="2">
    <location>
        <begin position="114"/>
        <end position="132"/>
    </location>
</feature>
<dbReference type="Pfam" id="PF07690">
    <property type="entry name" value="MFS_1"/>
    <property type="match status" value="1"/>
</dbReference>
<evidence type="ECO:0000313" key="4">
    <source>
        <dbReference type="Proteomes" id="UP000029507"/>
    </source>
</evidence>
<dbReference type="EMBL" id="CP009286">
    <property type="protein sequence ID" value="AIQ62799.1"/>
    <property type="molecule type" value="Genomic_DNA"/>
</dbReference>
<dbReference type="KEGG" id="pste:PSTEL_06470"/>
<evidence type="ECO:0000313" key="3">
    <source>
        <dbReference type="EMBL" id="AIQ62799.1"/>
    </source>
</evidence>
<dbReference type="STRING" id="169760.PSTEL_06470"/>
<feature type="transmembrane region" description="Helical" evidence="2">
    <location>
        <begin position="31"/>
        <end position="49"/>
    </location>
</feature>
<dbReference type="GO" id="GO:0022857">
    <property type="term" value="F:transmembrane transporter activity"/>
    <property type="evidence" value="ECO:0007669"/>
    <property type="project" value="InterPro"/>
</dbReference>
<reference evidence="3 4" key="1">
    <citation type="submission" date="2014-08" db="EMBL/GenBank/DDBJ databases">
        <title>Comparative genomics of the Paenibacillus odorifer group.</title>
        <authorList>
            <person name="den Bakker H.C."/>
            <person name="Tsai Y.-C."/>
            <person name="Martin N."/>
            <person name="Korlach J."/>
            <person name="Wiedmann M."/>
        </authorList>
    </citation>
    <scope>NUCLEOTIDE SEQUENCE [LARGE SCALE GENOMIC DNA]</scope>
    <source>
        <strain evidence="3 4">DSM 14472</strain>
    </source>
</reference>
<sequence>MSKLEVGFGLGSLLFPLLVGALITVGRWNLALFAVAGYAVSLSVFIRFLRYGEAEPLFRPSSGRAERSQPAPAGKMAGRGNRLFPFLMLLFVLYGAMDIGLSHYLPSMMLQTGMATQASAPFAALTLGLYLFRVKEKRITDAEPAQAAVS</sequence>
<protein>
    <recommendedName>
        <fullName evidence="5">Major facilitator superfamily (MFS) profile domain-containing protein</fullName>
    </recommendedName>
</protein>
<dbReference type="InterPro" id="IPR036259">
    <property type="entry name" value="MFS_trans_sf"/>
</dbReference>
<gene>
    <name evidence="3" type="ORF">PSTEL_06470</name>
</gene>
<proteinExistence type="predicted"/>
<keyword evidence="2" id="KW-0812">Transmembrane</keyword>
<accession>A0A089N280</accession>
<keyword evidence="2" id="KW-1133">Transmembrane helix</keyword>
<dbReference type="GO" id="GO:0005886">
    <property type="term" value="C:plasma membrane"/>
    <property type="evidence" value="ECO:0007669"/>
    <property type="project" value="UniProtKB-SubCell"/>
</dbReference>
<dbReference type="InterPro" id="IPR011701">
    <property type="entry name" value="MFS"/>
</dbReference>
<evidence type="ECO:0000256" key="2">
    <source>
        <dbReference type="SAM" id="Phobius"/>
    </source>
</evidence>
<feature type="transmembrane region" description="Helical" evidence="2">
    <location>
        <begin position="83"/>
        <end position="102"/>
    </location>
</feature>
<evidence type="ECO:0000256" key="1">
    <source>
        <dbReference type="ARBA" id="ARBA00004651"/>
    </source>
</evidence>
<dbReference type="HOGENOM" id="CLU_1738738_0_0_9"/>
<dbReference type="Gene3D" id="1.20.1250.20">
    <property type="entry name" value="MFS general substrate transporter like domains"/>
    <property type="match status" value="1"/>
</dbReference>
<dbReference type="AlphaFoldDB" id="A0A089N280"/>
<dbReference type="Proteomes" id="UP000029507">
    <property type="component" value="Chromosome"/>
</dbReference>
<keyword evidence="4" id="KW-1185">Reference proteome</keyword>